<gene>
    <name evidence="2" type="ORF">FB45DRAFT_26356</name>
</gene>
<evidence type="ECO:0000313" key="3">
    <source>
        <dbReference type="Proteomes" id="UP001221142"/>
    </source>
</evidence>
<dbReference type="AlphaFoldDB" id="A0AAD7CJY2"/>
<evidence type="ECO:0000313" key="2">
    <source>
        <dbReference type="EMBL" id="KAJ7650813.1"/>
    </source>
</evidence>
<organism evidence="2 3">
    <name type="scientific">Roridomyces roridus</name>
    <dbReference type="NCBI Taxonomy" id="1738132"/>
    <lineage>
        <taxon>Eukaryota</taxon>
        <taxon>Fungi</taxon>
        <taxon>Dikarya</taxon>
        <taxon>Basidiomycota</taxon>
        <taxon>Agaricomycotina</taxon>
        <taxon>Agaricomycetes</taxon>
        <taxon>Agaricomycetidae</taxon>
        <taxon>Agaricales</taxon>
        <taxon>Marasmiineae</taxon>
        <taxon>Mycenaceae</taxon>
        <taxon>Roridomyces</taxon>
    </lineage>
</organism>
<evidence type="ECO:0000256" key="1">
    <source>
        <dbReference type="SAM" id="MobiDB-lite"/>
    </source>
</evidence>
<keyword evidence="3" id="KW-1185">Reference proteome</keyword>
<dbReference type="EMBL" id="JARKIF010000001">
    <property type="protein sequence ID" value="KAJ7650813.1"/>
    <property type="molecule type" value="Genomic_DNA"/>
</dbReference>
<sequence>MSPHGPCSSCPAGECIGYMSLSSEPGADCMCGHPQAAHGHGLSLPPRGGCPSTGCFAFRTNTVSSTGPVGRTPCQNLNCGRPYMAHEELPTQSPPNPMVPARASPADQTWGTTNSTALSTNEYRANRAAHHRPFGPATGSSMPRQSHRPFSGSRPSGSGTRLNASPTRAAAPANVAAPATLATRAAPTPAPATLYILLYPAPMAGFFRSEDMEPYYRPARLFDLSTLYLPANSPAYRLVFEITDEAPQGTPFYEWLDRQLSSLMATRHLRFPESQPALSHWTIPTTPTTGTP</sequence>
<proteinExistence type="predicted"/>
<protein>
    <submittedName>
        <fullName evidence="2">Uncharacterized protein</fullName>
    </submittedName>
</protein>
<accession>A0AAD7CJY2</accession>
<feature type="compositionally biased region" description="Low complexity" evidence="1">
    <location>
        <begin position="148"/>
        <end position="169"/>
    </location>
</feature>
<feature type="region of interest" description="Disordered" evidence="1">
    <location>
        <begin position="130"/>
        <end position="169"/>
    </location>
</feature>
<reference evidence="2" key="1">
    <citation type="submission" date="2023-03" db="EMBL/GenBank/DDBJ databases">
        <title>Massive genome expansion in bonnet fungi (Mycena s.s.) driven by repeated elements and novel gene families across ecological guilds.</title>
        <authorList>
            <consortium name="Lawrence Berkeley National Laboratory"/>
            <person name="Harder C.B."/>
            <person name="Miyauchi S."/>
            <person name="Viragh M."/>
            <person name="Kuo A."/>
            <person name="Thoen E."/>
            <person name="Andreopoulos B."/>
            <person name="Lu D."/>
            <person name="Skrede I."/>
            <person name="Drula E."/>
            <person name="Henrissat B."/>
            <person name="Morin E."/>
            <person name="Kohler A."/>
            <person name="Barry K."/>
            <person name="LaButti K."/>
            <person name="Morin E."/>
            <person name="Salamov A."/>
            <person name="Lipzen A."/>
            <person name="Mereny Z."/>
            <person name="Hegedus B."/>
            <person name="Baldrian P."/>
            <person name="Stursova M."/>
            <person name="Weitz H."/>
            <person name="Taylor A."/>
            <person name="Grigoriev I.V."/>
            <person name="Nagy L.G."/>
            <person name="Martin F."/>
            <person name="Kauserud H."/>
        </authorList>
    </citation>
    <scope>NUCLEOTIDE SEQUENCE</scope>
    <source>
        <strain evidence="2">9284</strain>
    </source>
</reference>
<comment type="caution">
    <text evidence="2">The sequence shown here is derived from an EMBL/GenBank/DDBJ whole genome shotgun (WGS) entry which is preliminary data.</text>
</comment>
<dbReference type="Proteomes" id="UP001221142">
    <property type="component" value="Unassembled WGS sequence"/>
</dbReference>
<name>A0AAD7CJY2_9AGAR</name>